<name>A0A3B0XE46_9ZZZZ</name>
<comment type="subcellular location">
    <subcellularLocation>
        <location evidence="2">Membrane</location>
        <topology evidence="2">Multi-pass membrane protein</topology>
    </subcellularLocation>
</comment>
<dbReference type="Gene3D" id="1.10.357.140">
    <property type="entry name" value="UbiA prenyltransferase"/>
    <property type="match status" value="1"/>
</dbReference>
<proteinExistence type="inferred from homology"/>
<feature type="transmembrane region" description="Helical" evidence="10">
    <location>
        <begin position="282"/>
        <end position="301"/>
    </location>
</feature>
<dbReference type="PROSITE" id="PS00943">
    <property type="entry name" value="UBIA"/>
    <property type="match status" value="1"/>
</dbReference>
<keyword evidence="7" id="KW-0460">Magnesium</keyword>
<feature type="transmembrane region" description="Helical" evidence="10">
    <location>
        <begin position="250"/>
        <end position="270"/>
    </location>
</feature>
<keyword evidence="8 10" id="KW-1133">Transmembrane helix</keyword>
<dbReference type="FunFam" id="1.20.120.1780:FF:000001">
    <property type="entry name" value="4-hydroxybenzoate octaprenyltransferase"/>
    <property type="match status" value="1"/>
</dbReference>
<evidence type="ECO:0000256" key="6">
    <source>
        <dbReference type="ARBA" id="ARBA00022692"/>
    </source>
</evidence>
<dbReference type="PANTHER" id="PTHR11048:SF28">
    <property type="entry name" value="4-HYDROXYBENZOATE POLYPRENYLTRANSFERASE, MITOCHONDRIAL"/>
    <property type="match status" value="1"/>
</dbReference>
<protein>
    <submittedName>
        <fullName evidence="11">4-hydroxybenzoate polyprenyltransferase</fullName>
        <ecNumber evidence="11">2.5.1.39</ecNumber>
    </submittedName>
</protein>
<evidence type="ECO:0000256" key="3">
    <source>
        <dbReference type="ARBA" id="ARBA00005985"/>
    </source>
</evidence>
<dbReference type="GO" id="GO:0006744">
    <property type="term" value="P:ubiquinone biosynthetic process"/>
    <property type="evidence" value="ECO:0007669"/>
    <property type="project" value="TreeGrafter"/>
</dbReference>
<dbReference type="InterPro" id="IPR044878">
    <property type="entry name" value="UbiA_sf"/>
</dbReference>
<accession>A0A3B0XE46</accession>
<feature type="transmembrane region" description="Helical" evidence="10">
    <location>
        <begin position="223"/>
        <end position="244"/>
    </location>
</feature>
<dbReference type="InterPro" id="IPR039653">
    <property type="entry name" value="Prenyltransferase"/>
</dbReference>
<evidence type="ECO:0000256" key="1">
    <source>
        <dbReference type="ARBA" id="ARBA00001946"/>
    </source>
</evidence>
<keyword evidence="5 11" id="KW-0808">Transferase</keyword>
<sequence>MLLFDILKKISSARKYQFVIDRLEQYSLLIRLDRPIGIYLLLWPTLWALWIAAKGMPDPLVLFVFVSGVFLMRSAGCAINDFADRDIDPHVARTKDRPLAAGRISSKEALVVFLSLSITAFALVLLMNTLTIYMSFVGVVLAASYPFAKRFHYMPQVHLGAAFGWAAPMAFTAQANEVTAVTWLIFMATVLWATAYDTMYAMADREDDLKIGVKSTAILFGEADKIIIALLQILLIFDLILIGRSSELGLFYYLGLGVASCLSIYQQFLIKDRDRQKCVQAFINNNWFGLVVFVGIFVDYWV</sequence>
<dbReference type="GO" id="GO:0008412">
    <property type="term" value="F:4-hydroxybenzoate polyprenyltransferase activity"/>
    <property type="evidence" value="ECO:0007669"/>
    <property type="project" value="UniProtKB-EC"/>
</dbReference>
<gene>
    <name evidence="11" type="ORF">MNBD_GAMMA08-1715</name>
</gene>
<reference evidence="11" key="1">
    <citation type="submission" date="2018-06" db="EMBL/GenBank/DDBJ databases">
        <authorList>
            <person name="Zhirakovskaya E."/>
        </authorList>
    </citation>
    <scope>NUCLEOTIDE SEQUENCE</scope>
</reference>
<dbReference type="Gene3D" id="1.20.120.1780">
    <property type="entry name" value="UbiA prenyltransferase"/>
    <property type="match status" value="1"/>
</dbReference>
<evidence type="ECO:0000313" key="11">
    <source>
        <dbReference type="EMBL" id="VAW61377.1"/>
    </source>
</evidence>
<dbReference type="CDD" id="cd13959">
    <property type="entry name" value="PT_UbiA_COQ2"/>
    <property type="match status" value="1"/>
</dbReference>
<evidence type="ECO:0000256" key="5">
    <source>
        <dbReference type="ARBA" id="ARBA00022679"/>
    </source>
</evidence>
<feature type="transmembrane region" description="Helical" evidence="10">
    <location>
        <begin position="157"/>
        <end position="175"/>
    </location>
</feature>
<dbReference type="FunFam" id="1.10.357.140:FF:000002">
    <property type="entry name" value="4-hydroxybenzoate octaprenyltransferase"/>
    <property type="match status" value="1"/>
</dbReference>
<comment type="similarity">
    <text evidence="3">Belongs to the UbiA prenyltransferase family.</text>
</comment>
<dbReference type="HAMAP" id="MF_01635">
    <property type="entry name" value="UbiA"/>
    <property type="match status" value="1"/>
</dbReference>
<dbReference type="NCBIfam" id="TIGR01474">
    <property type="entry name" value="ubiA_proteo"/>
    <property type="match status" value="1"/>
</dbReference>
<dbReference type="GO" id="GO:0005886">
    <property type="term" value="C:plasma membrane"/>
    <property type="evidence" value="ECO:0007669"/>
    <property type="project" value="TreeGrafter"/>
</dbReference>
<dbReference type="InterPro" id="IPR000537">
    <property type="entry name" value="UbiA_prenyltransferase"/>
</dbReference>
<dbReference type="PANTHER" id="PTHR11048">
    <property type="entry name" value="PRENYLTRANSFERASES"/>
    <property type="match status" value="1"/>
</dbReference>
<feature type="transmembrane region" description="Helical" evidence="10">
    <location>
        <begin position="181"/>
        <end position="202"/>
    </location>
</feature>
<dbReference type="EMBL" id="UOFH01000182">
    <property type="protein sequence ID" value="VAW61377.1"/>
    <property type="molecule type" value="Genomic_DNA"/>
</dbReference>
<evidence type="ECO:0000256" key="8">
    <source>
        <dbReference type="ARBA" id="ARBA00022989"/>
    </source>
</evidence>
<feature type="transmembrane region" description="Helical" evidence="10">
    <location>
        <begin position="36"/>
        <end position="53"/>
    </location>
</feature>
<feature type="transmembrane region" description="Helical" evidence="10">
    <location>
        <begin position="59"/>
        <end position="83"/>
    </location>
</feature>
<keyword evidence="4" id="KW-1003">Cell membrane</keyword>
<evidence type="ECO:0000256" key="9">
    <source>
        <dbReference type="ARBA" id="ARBA00023136"/>
    </source>
</evidence>
<keyword evidence="9 10" id="KW-0472">Membrane</keyword>
<dbReference type="EC" id="2.5.1.39" evidence="11"/>
<dbReference type="InterPro" id="IPR006370">
    <property type="entry name" value="HB_polyprenyltransferase-like"/>
</dbReference>
<evidence type="ECO:0000256" key="4">
    <source>
        <dbReference type="ARBA" id="ARBA00022475"/>
    </source>
</evidence>
<dbReference type="InterPro" id="IPR030470">
    <property type="entry name" value="UbiA_prenylTrfase_CS"/>
</dbReference>
<dbReference type="AlphaFoldDB" id="A0A3B0XE46"/>
<organism evidence="11">
    <name type="scientific">hydrothermal vent metagenome</name>
    <dbReference type="NCBI Taxonomy" id="652676"/>
    <lineage>
        <taxon>unclassified sequences</taxon>
        <taxon>metagenomes</taxon>
        <taxon>ecological metagenomes</taxon>
    </lineage>
</organism>
<dbReference type="Pfam" id="PF01040">
    <property type="entry name" value="UbiA"/>
    <property type="match status" value="1"/>
</dbReference>
<evidence type="ECO:0000256" key="10">
    <source>
        <dbReference type="SAM" id="Phobius"/>
    </source>
</evidence>
<comment type="cofactor">
    <cofactor evidence="1">
        <name>Mg(2+)</name>
        <dbReference type="ChEBI" id="CHEBI:18420"/>
    </cofactor>
</comment>
<evidence type="ECO:0000256" key="7">
    <source>
        <dbReference type="ARBA" id="ARBA00022842"/>
    </source>
</evidence>
<evidence type="ECO:0000256" key="2">
    <source>
        <dbReference type="ARBA" id="ARBA00004141"/>
    </source>
</evidence>
<keyword evidence="6 10" id="KW-0812">Transmembrane</keyword>